<gene>
    <name evidence="1" type="ordered locus">Rxyl_2965</name>
</gene>
<name>Q1ARV3_RUBXD</name>
<dbReference type="AlphaFoldDB" id="Q1ARV3"/>
<sequence length="97" mass="10042">MAGELLQLARAASRAALAVEGVAALGTGRFAEAATYEGGEKVTGVVVKDGEVEVHVILSYPLPKPVPQIAGEVAERVSSDTGGRRATVVVEDLEVER</sequence>
<dbReference type="OrthoDB" id="9951284at2"/>
<evidence type="ECO:0008006" key="3">
    <source>
        <dbReference type="Google" id="ProtNLM"/>
    </source>
</evidence>
<proteinExistence type="predicted"/>
<evidence type="ECO:0000313" key="2">
    <source>
        <dbReference type="Proteomes" id="UP000006637"/>
    </source>
</evidence>
<dbReference type="HOGENOM" id="CLU_160020_0_0_11"/>
<reference evidence="1 2" key="1">
    <citation type="submission" date="2006-06" db="EMBL/GenBank/DDBJ databases">
        <title>Complete sequence of Rubrobacter xylanophilus DSM 9941.</title>
        <authorList>
            <consortium name="US DOE Joint Genome Institute"/>
            <person name="Copeland A."/>
            <person name="Lucas S."/>
            <person name="Lapidus A."/>
            <person name="Barry K."/>
            <person name="Detter J.C."/>
            <person name="Glavina del Rio T."/>
            <person name="Hammon N."/>
            <person name="Israni S."/>
            <person name="Dalin E."/>
            <person name="Tice H."/>
            <person name="Pitluck S."/>
            <person name="Munk A.C."/>
            <person name="Brettin T."/>
            <person name="Bruce D."/>
            <person name="Han C."/>
            <person name="Tapia R."/>
            <person name="Gilna P."/>
            <person name="Schmutz J."/>
            <person name="Larimer F."/>
            <person name="Land M."/>
            <person name="Hauser L."/>
            <person name="Kyrpides N."/>
            <person name="Lykidis A."/>
            <person name="da Costa M.S."/>
            <person name="Rainey F.A."/>
            <person name="Empadinhas N."/>
            <person name="Jolivet E."/>
            <person name="Battista J.R."/>
            <person name="Richardson P."/>
        </authorList>
    </citation>
    <scope>NUCLEOTIDE SEQUENCE [LARGE SCALE GENOMIC DNA]</scope>
    <source>
        <strain evidence="2">DSM 9941 / NBRC 16129 / PRD-1</strain>
    </source>
</reference>
<dbReference type="KEGG" id="rxy:Rxyl_2965"/>
<keyword evidence="2" id="KW-1185">Reference proteome</keyword>
<dbReference type="RefSeq" id="WP_011565884.1">
    <property type="nucleotide sequence ID" value="NC_008148.1"/>
</dbReference>
<dbReference type="EMBL" id="CP000386">
    <property type="protein sequence ID" value="ABG05875.1"/>
    <property type="molecule type" value="Genomic_DNA"/>
</dbReference>
<accession>Q1ARV3</accession>
<dbReference type="STRING" id="266117.Rxyl_2965"/>
<evidence type="ECO:0000313" key="1">
    <source>
        <dbReference type="EMBL" id="ABG05875.1"/>
    </source>
</evidence>
<protein>
    <recommendedName>
        <fullName evidence="3">Asp23/Gls24 family envelope stress response protein</fullName>
    </recommendedName>
</protein>
<dbReference type="Proteomes" id="UP000006637">
    <property type="component" value="Chromosome"/>
</dbReference>
<organism evidence="1 2">
    <name type="scientific">Rubrobacter xylanophilus (strain DSM 9941 / JCM 11954 / NBRC 16129 / PRD-1)</name>
    <dbReference type="NCBI Taxonomy" id="266117"/>
    <lineage>
        <taxon>Bacteria</taxon>
        <taxon>Bacillati</taxon>
        <taxon>Actinomycetota</taxon>
        <taxon>Rubrobacteria</taxon>
        <taxon>Rubrobacterales</taxon>
        <taxon>Rubrobacteraceae</taxon>
        <taxon>Rubrobacter</taxon>
    </lineage>
</organism>